<feature type="compositionally biased region" description="Polar residues" evidence="1">
    <location>
        <begin position="213"/>
        <end position="222"/>
    </location>
</feature>
<evidence type="ECO:0000313" key="2">
    <source>
        <dbReference type="EMBL" id="KAI6300017.1"/>
    </source>
</evidence>
<organism evidence="2 3">
    <name type="scientific">Pyricularia grisea</name>
    <name type="common">Crabgrass-specific blast fungus</name>
    <name type="synonym">Magnaporthe grisea</name>
    <dbReference type="NCBI Taxonomy" id="148305"/>
    <lineage>
        <taxon>Eukaryota</taxon>
        <taxon>Fungi</taxon>
        <taxon>Dikarya</taxon>
        <taxon>Ascomycota</taxon>
        <taxon>Pezizomycotina</taxon>
        <taxon>Sordariomycetes</taxon>
        <taxon>Sordariomycetidae</taxon>
        <taxon>Magnaporthales</taxon>
        <taxon>Pyriculariaceae</taxon>
        <taxon>Pyricularia</taxon>
    </lineage>
</organism>
<evidence type="ECO:0000256" key="1">
    <source>
        <dbReference type="SAM" id="MobiDB-lite"/>
    </source>
</evidence>
<feature type="compositionally biased region" description="Low complexity" evidence="1">
    <location>
        <begin position="72"/>
        <end position="95"/>
    </location>
</feature>
<feature type="compositionally biased region" description="Low complexity" evidence="1">
    <location>
        <begin position="223"/>
        <end position="239"/>
    </location>
</feature>
<feature type="compositionally biased region" description="Low complexity" evidence="1">
    <location>
        <begin position="408"/>
        <end position="425"/>
    </location>
</feature>
<feature type="compositionally biased region" description="Basic and acidic residues" evidence="1">
    <location>
        <begin position="41"/>
        <end position="55"/>
    </location>
</feature>
<sequence>MSSTMPSTQPQQQQQQPHCRQDSYDEEIYTEFRQPVTENQRLVKDAIMESPRKLDSAVSSPPPPPLPRKNALRSGSRSRSTSRSSSTRTLDSTGLNIGGAKEIIVQGTTGATKEAAPTPHDVYLSSEEDASSSADDFSDFEWESGSEFEYADDAQIAEASSSSGMSSPSGGPRRRSHEITARVVSVIYVGKPAIVNLSTPSKRTSPSPTRSTMNVSPTPSNTSAAPAQSSLSSSRRRSVSAATSFARRLSISSTASFSPGVAPATATPVKAKNVIASVFTRKGQQPLFLNTDPFANNSAVSIATPPRRTSSRSVSNGSPAVIDEACSVRTPKTPTEKFKDFSLRGGALLKKRSRSIMNAAHSLRDSYNGAGVAPLPEENGDSSRDTSRASTPASTPYDRTQSSMDYFSSPAASAAARALPVRAQSDMALGAPISPTEMKGSRFTGLSARRRSFKSAGRP</sequence>
<keyword evidence="3" id="KW-1185">Reference proteome</keyword>
<feature type="region of interest" description="Disordered" evidence="1">
    <location>
        <begin position="1"/>
        <end position="178"/>
    </location>
</feature>
<proteinExistence type="predicted"/>
<feature type="compositionally biased region" description="Acidic residues" evidence="1">
    <location>
        <begin position="126"/>
        <end position="152"/>
    </location>
</feature>
<accession>A0ABQ8NP22</accession>
<feature type="region of interest" description="Disordered" evidence="1">
    <location>
        <begin position="366"/>
        <end position="459"/>
    </location>
</feature>
<dbReference type="Proteomes" id="UP001059893">
    <property type="component" value="Unassembled WGS sequence"/>
</dbReference>
<protein>
    <submittedName>
        <fullName evidence="2">Uncharacterized protein</fullName>
    </submittedName>
</protein>
<gene>
    <name evidence="2" type="ORF">MCOR33_004222</name>
</gene>
<feature type="compositionally biased region" description="Polar residues" evidence="1">
    <location>
        <begin position="388"/>
        <end position="406"/>
    </location>
</feature>
<feature type="compositionally biased region" description="Low complexity" evidence="1">
    <location>
        <begin position="160"/>
        <end position="171"/>
    </location>
</feature>
<comment type="caution">
    <text evidence="2">The sequence shown here is derived from an EMBL/GenBank/DDBJ whole genome shotgun (WGS) entry which is preliminary data.</text>
</comment>
<feature type="compositionally biased region" description="Low complexity" evidence="1">
    <location>
        <begin position="198"/>
        <end position="212"/>
    </location>
</feature>
<name>A0ABQ8NP22_PYRGI</name>
<feature type="region of interest" description="Disordered" evidence="1">
    <location>
        <begin position="197"/>
        <end position="239"/>
    </location>
</feature>
<dbReference type="EMBL" id="JABSND010000059">
    <property type="protein sequence ID" value="KAI6300017.1"/>
    <property type="molecule type" value="Genomic_DNA"/>
</dbReference>
<evidence type="ECO:0000313" key="3">
    <source>
        <dbReference type="Proteomes" id="UP001059893"/>
    </source>
</evidence>
<reference evidence="2" key="1">
    <citation type="submission" date="2021-01" db="EMBL/GenBank/DDBJ databases">
        <title>Deciphering the adaptive evolutionary patterns associated with biogeogrpahic diversity in the finger millet blast pathogen Magnaporthe oryzae in Eastern Africa.</title>
        <authorList>
            <person name="Onyema G."/>
            <person name="Shittu T.A."/>
            <person name="Dodsworth S."/>
            <person name="Devilliers S."/>
            <person name="Muthumeenakshi S."/>
            <person name="Sreenivasaprasad S."/>
        </authorList>
    </citation>
    <scope>NUCLEOTIDE SEQUENCE</scope>
    <source>
        <strain evidence="2">D15/s37</strain>
    </source>
</reference>
<feature type="compositionally biased region" description="Low complexity" evidence="1">
    <location>
        <begin position="1"/>
        <end position="17"/>
    </location>
</feature>